<keyword evidence="3" id="KW-1185">Reference proteome</keyword>
<evidence type="ECO:0000313" key="2">
    <source>
        <dbReference type="EMBL" id="KAF7284475.1"/>
    </source>
</evidence>
<dbReference type="AlphaFoldDB" id="A0A834MLE7"/>
<evidence type="ECO:0000256" key="1">
    <source>
        <dbReference type="SAM" id="Phobius"/>
    </source>
</evidence>
<proteinExistence type="predicted"/>
<dbReference type="Proteomes" id="UP000625711">
    <property type="component" value="Unassembled WGS sequence"/>
</dbReference>
<comment type="caution">
    <text evidence="2">The sequence shown here is derived from an EMBL/GenBank/DDBJ whole genome shotgun (WGS) entry which is preliminary data.</text>
</comment>
<gene>
    <name evidence="2" type="ORF">GWI33_022069</name>
</gene>
<protein>
    <submittedName>
        <fullName evidence="2">Uncharacterized protein</fullName>
    </submittedName>
</protein>
<name>A0A834MLE7_RHYFE</name>
<organism evidence="2 3">
    <name type="scientific">Rhynchophorus ferrugineus</name>
    <name type="common">Red palm weevil</name>
    <name type="synonym">Curculio ferrugineus</name>
    <dbReference type="NCBI Taxonomy" id="354439"/>
    <lineage>
        <taxon>Eukaryota</taxon>
        <taxon>Metazoa</taxon>
        <taxon>Ecdysozoa</taxon>
        <taxon>Arthropoda</taxon>
        <taxon>Hexapoda</taxon>
        <taxon>Insecta</taxon>
        <taxon>Pterygota</taxon>
        <taxon>Neoptera</taxon>
        <taxon>Endopterygota</taxon>
        <taxon>Coleoptera</taxon>
        <taxon>Polyphaga</taxon>
        <taxon>Cucujiformia</taxon>
        <taxon>Curculionidae</taxon>
        <taxon>Dryophthorinae</taxon>
        <taxon>Rhynchophorus</taxon>
    </lineage>
</organism>
<keyword evidence="1" id="KW-0812">Transmembrane</keyword>
<evidence type="ECO:0000313" key="3">
    <source>
        <dbReference type="Proteomes" id="UP000625711"/>
    </source>
</evidence>
<keyword evidence="1" id="KW-1133">Transmembrane helix</keyword>
<dbReference type="OrthoDB" id="8184505at2759"/>
<accession>A0A834MLE7</accession>
<keyword evidence="1" id="KW-0472">Membrane</keyword>
<sequence>MFPPTKEGLLGMELERNIRSIASKVQTAHPSPNKSTPLQNPNQGIATLLVMIAVLSIIILFCCFSAPGIRNLCKRYIFRSCPYDDPDTDNVYTRGYYSQTDLSAITTIPRKKEQLVRQSQMPVTPQ</sequence>
<reference evidence="2" key="1">
    <citation type="submission" date="2020-08" db="EMBL/GenBank/DDBJ databases">
        <title>Genome sequencing and assembly of the red palm weevil Rhynchophorus ferrugineus.</title>
        <authorList>
            <person name="Dias G.B."/>
            <person name="Bergman C.M."/>
            <person name="Manee M."/>
        </authorList>
    </citation>
    <scope>NUCLEOTIDE SEQUENCE</scope>
    <source>
        <strain evidence="2">AA-2017</strain>
        <tissue evidence="2">Whole larva</tissue>
    </source>
</reference>
<dbReference type="EMBL" id="JAACXV010000077">
    <property type="protein sequence ID" value="KAF7284475.1"/>
    <property type="molecule type" value="Genomic_DNA"/>
</dbReference>
<feature type="transmembrane region" description="Helical" evidence="1">
    <location>
        <begin position="45"/>
        <end position="69"/>
    </location>
</feature>